<feature type="transmembrane region" description="Helical" evidence="5">
    <location>
        <begin position="22"/>
        <end position="43"/>
    </location>
</feature>
<dbReference type="Proteomes" id="UP000000323">
    <property type="component" value="Chromosome 1"/>
</dbReference>
<evidence type="ECO:0000256" key="5">
    <source>
        <dbReference type="SAM" id="Phobius"/>
    </source>
</evidence>
<dbReference type="PANTHER" id="PTHR37422">
    <property type="entry name" value="TEICHURONIC ACID BIOSYNTHESIS PROTEIN TUAE"/>
    <property type="match status" value="1"/>
</dbReference>
<dbReference type="InterPro" id="IPR007016">
    <property type="entry name" value="O-antigen_ligase-rel_domated"/>
</dbReference>
<dbReference type="Pfam" id="PF04932">
    <property type="entry name" value="Wzy_C"/>
    <property type="match status" value="1"/>
</dbReference>
<protein>
    <submittedName>
        <fullName evidence="7">O-antigen polymerase</fullName>
    </submittedName>
</protein>
<feature type="transmembrane region" description="Helical" evidence="5">
    <location>
        <begin position="63"/>
        <end position="80"/>
    </location>
</feature>
<feature type="transmembrane region" description="Helical" evidence="5">
    <location>
        <begin position="116"/>
        <end position="132"/>
    </location>
</feature>
<accession>D1CBC2</accession>
<organism evidence="7 8">
    <name type="scientific">Thermobaculum terrenum (strain ATCC BAA-798 / CCMEE 7001 / YNP1)</name>
    <dbReference type="NCBI Taxonomy" id="525904"/>
    <lineage>
        <taxon>Bacteria</taxon>
        <taxon>Bacillati</taxon>
        <taxon>Chloroflexota</taxon>
        <taxon>Chloroflexia</taxon>
        <taxon>Candidatus Thermobaculales</taxon>
        <taxon>Candidatus Thermobaculaceae</taxon>
        <taxon>Thermobaculum</taxon>
    </lineage>
</organism>
<feature type="transmembrane region" description="Helical" evidence="5">
    <location>
        <begin position="350"/>
        <end position="370"/>
    </location>
</feature>
<dbReference type="KEGG" id="ttr:Tter_1179"/>
<name>D1CBC2_THET1</name>
<comment type="subcellular location">
    <subcellularLocation>
        <location evidence="1">Membrane</location>
        <topology evidence="1">Multi-pass membrane protein</topology>
    </subcellularLocation>
</comment>
<feature type="transmembrane region" description="Helical" evidence="5">
    <location>
        <begin position="407"/>
        <end position="424"/>
    </location>
</feature>
<evidence type="ECO:0000256" key="3">
    <source>
        <dbReference type="ARBA" id="ARBA00022989"/>
    </source>
</evidence>
<evidence type="ECO:0000256" key="2">
    <source>
        <dbReference type="ARBA" id="ARBA00022692"/>
    </source>
</evidence>
<evidence type="ECO:0000259" key="6">
    <source>
        <dbReference type="Pfam" id="PF04932"/>
    </source>
</evidence>
<feature type="transmembrane region" description="Helical" evidence="5">
    <location>
        <begin position="382"/>
        <end position="401"/>
    </location>
</feature>
<dbReference type="PANTHER" id="PTHR37422:SF17">
    <property type="entry name" value="O-ANTIGEN LIGASE"/>
    <property type="match status" value="1"/>
</dbReference>
<dbReference type="EMBL" id="CP001825">
    <property type="protein sequence ID" value="ACZ42087.1"/>
    <property type="molecule type" value="Genomic_DNA"/>
</dbReference>
<reference evidence="8" key="1">
    <citation type="journal article" date="2010" name="Stand. Genomic Sci.">
        <title>Complete genome sequence of 'Thermobaculum terrenum' type strain (YNP1).</title>
        <authorList>
            <person name="Kiss H."/>
            <person name="Cleland D."/>
            <person name="Lapidus A."/>
            <person name="Lucas S."/>
            <person name="Glavina Del Rio T."/>
            <person name="Nolan M."/>
            <person name="Tice H."/>
            <person name="Han C."/>
            <person name="Goodwin L."/>
            <person name="Pitluck S."/>
            <person name="Liolios K."/>
            <person name="Ivanova N."/>
            <person name="Mavromatis K."/>
            <person name="Ovchinnikova G."/>
            <person name="Pati A."/>
            <person name="Chen A."/>
            <person name="Palaniappan K."/>
            <person name="Land M."/>
            <person name="Hauser L."/>
            <person name="Chang Y."/>
            <person name="Jeffries C."/>
            <person name="Lu M."/>
            <person name="Brettin T."/>
            <person name="Detter J."/>
            <person name="Goker M."/>
            <person name="Tindall B."/>
            <person name="Beck B."/>
            <person name="McDermott T."/>
            <person name="Woyke T."/>
            <person name="Bristow J."/>
            <person name="Eisen J."/>
            <person name="Markowitz V."/>
            <person name="Hugenholtz P."/>
            <person name="Kyrpides N."/>
            <person name="Klenk H."/>
            <person name="Cheng J."/>
        </authorList>
    </citation>
    <scope>NUCLEOTIDE SEQUENCE [LARGE SCALE GENOMIC DNA]</scope>
    <source>
        <strain evidence="8">ATCC BAA-798 / YNP1</strain>
    </source>
</reference>
<keyword evidence="2 5" id="KW-0812">Transmembrane</keyword>
<evidence type="ECO:0000313" key="8">
    <source>
        <dbReference type="Proteomes" id="UP000000323"/>
    </source>
</evidence>
<keyword evidence="8" id="KW-1185">Reference proteome</keyword>
<dbReference type="STRING" id="525904.Tter_1179"/>
<dbReference type="GO" id="GO:0016020">
    <property type="term" value="C:membrane"/>
    <property type="evidence" value="ECO:0007669"/>
    <property type="project" value="UniProtKB-SubCell"/>
</dbReference>
<dbReference type="eggNOG" id="COG3307">
    <property type="taxonomic scope" value="Bacteria"/>
</dbReference>
<sequence>MVIPQDATELANRQQDHKYLRFLFWIESVVSVVGLLIVTDPRLRGWSGLAQTVSSGSSAPDPSHNLLFATYMLVLLFSLIHYKQILRVTRKALPLLVLVGVAFLSVQWSIQPSATKSAALWLAGTTLFGIYLGSRFTPRQQINILCVVVICAAVLSIVAVRFFPDIAIGTGSFAGDWQGIYLHKNRLGRVMSLGVMLFAIRIGRYNARDLLYLAGLLLCAFLLVKSDSSSGLVVALAVILTRLGLDFLSMDRALYKSLLISASITAAGLILAVLANPSEAAALVGRTGTLTGRTTLWAYLMNFVQDRFWNGYGFEAFWSKGSATLEVVQRSVYWAPTHAHNGVLEVLLDLGLIGLILLGTVWAITFIRAVRLALTGNSMEDRWPLMYVIFYTLWIIPEAAALGSAQINFVLLVAVFSCLIIRGPERVRYFADDRLGQYIGLTSVER</sequence>
<gene>
    <name evidence="7" type="ordered locus">Tter_1179</name>
</gene>
<dbReference type="AlphaFoldDB" id="D1CBC2"/>
<feature type="transmembrane region" description="Helical" evidence="5">
    <location>
        <begin position="144"/>
        <end position="163"/>
    </location>
</feature>
<dbReference type="InterPro" id="IPR051533">
    <property type="entry name" value="WaaL-like"/>
</dbReference>
<dbReference type="OrthoDB" id="4391260at2"/>
<evidence type="ECO:0000256" key="4">
    <source>
        <dbReference type="ARBA" id="ARBA00023136"/>
    </source>
</evidence>
<feature type="transmembrane region" description="Helical" evidence="5">
    <location>
        <begin position="92"/>
        <end position="110"/>
    </location>
</feature>
<feature type="transmembrane region" description="Helical" evidence="5">
    <location>
        <begin position="257"/>
        <end position="275"/>
    </location>
</feature>
<keyword evidence="3 5" id="KW-1133">Transmembrane helix</keyword>
<feature type="domain" description="O-antigen ligase-related" evidence="6">
    <location>
        <begin position="215"/>
        <end position="358"/>
    </location>
</feature>
<evidence type="ECO:0000256" key="1">
    <source>
        <dbReference type="ARBA" id="ARBA00004141"/>
    </source>
</evidence>
<evidence type="ECO:0000313" key="7">
    <source>
        <dbReference type="EMBL" id="ACZ42087.1"/>
    </source>
</evidence>
<keyword evidence="4 5" id="KW-0472">Membrane</keyword>
<proteinExistence type="predicted"/>
<dbReference type="HOGENOM" id="CLU_039809_2_1_0"/>